<sequence length="730" mass="81574">MTEQVPAGAGWGTWTAERPAEIVHPTLGVTLTPLLYSASANDVSLIPPAATTLLGTRGLDGRTACLRTSHAGTTLDWRFTFHDTEVEIDWRAQASGEWGLRFWVVLCVRGSHDETWYARNDGTLHGQVGANRVGLQAVYAPLLTTFHDDLEALCHELVEYGYFYLSSRGESGRCAAMRFNLEEAPRQRITCYLNEISPGFSILPDEAWPLSVKVPGRSQQALQALNDVVRWNHVYDSVNQRPYTALTRFWSTSKFGGFGIWLDDVAFHAWLWGHIDPSIAKDNVAAIFAWQTVAGNFPCLVTGNDAWLDRSQIPILSYVVWNLYQRSGDRALLEWAFPRLLANFDWWWRCRELNGAGLVAYGTSPDIGRGLYQNTKLGAKNESAMDNSPVHDDALFDPATGLLQCYDVGLNSLLALDNEMLVAMADALGDNVSLERLRASHQAHLSCIRDHLWDMQREVFANRLPDGRFVRQLAPTSFYPLVAGAATPEQAATMVEHYLLPQHKFGGTFSLPSVARDDPSYGDNVYWRGRIWPPLNFWVHRGLRRCGFDAQAARLADQSWQLFQSGWEHRVCGENFHAETGAITDQPDTDTFYTWGALMPALSIAEVCDVTPWDGLSIASDRLDGPLGPLQTALGRLCIEPLPNGGHRLLRGSDILWETSLRGCICWIEWRSGTLQMQLPVGQAGDWLRLGRSYAITDATLEDVLVEVVEGHTLWLPARSEKMRLCLSLS</sequence>
<dbReference type="GO" id="GO:0006487">
    <property type="term" value="P:protein N-linked glycosylation"/>
    <property type="evidence" value="ECO:0007669"/>
    <property type="project" value="TreeGrafter"/>
</dbReference>
<evidence type="ECO:0000256" key="1">
    <source>
        <dbReference type="ARBA" id="ARBA00010833"/>
    </source>
</evidence>
<dbReference type="GO" id="GO:0009311">
    <property type="term" value="P:oligosaccharide metabolic process"/>
    <property type="evidence" value="ECO:0007669"/>
    <property type="project" value="InterPro"/>
</dbReference>
<keyword evidence="2 5" id="KW-0378">Hydrolase</keyword>
<evidence type="ECO:0000256" key="3">
    <source>
        <dbReference type="ARBA" id="ARBA00023295"/>
    </source>
</evidence>
<gene>
    <name evidence="5" type="ORF">CK498_18635</name>
</gene>
<dbReference type="Gene3D" id="1.50.10.10">
    <property type="match status" value="1"/>
</dbReference>
<proteinExistence type="inferred from homology"/>
<feature type="domain" description="Mannosylglycerate hydrolase MGH1-like glycoside hydrolase" evidence="4">
    <location>
        <begin position="260"/>
        <end position="595"/>
    </location>
</feature>
<dbReference type="Proteomes" id="UP000217771">
    <property type="component" value="Unassembled WGS sequence"/>
</dbReference>
<dbReference type="OrthoDB" id="9781878at2"/>
<dbReference type="PANTHER" id="PTHR10412:SF11">
    <property type="entry name" value="MANNOSYL-OLIGOSACCHARIDE GLUCOSIDASE"/>
    <property type="match status" value="1"/>
</dbReference>
<protein>
    <submittedName>
        <fullName evidence="5">Glycoside hydrolase family 37</fullName>
    </submittedName>
</protein>
<dbReference type="PANTHER" id="PTHR10412">
    <property type="entry name" value="MANNOSYL-OLIGOSACCHARIDE GLUCOSIDASE"/>
    <property type="match status" value="1"/>
</dbReference>
<dbReference type="RefSeq" id="WP_095622361.1">
    <property type="nucleotide sequence ID" value="NZ_NSKB01000007.1"/>
</dbReference>
<comment type="caution">
    <text evidence="5">The sequence shown here is derived from an EMBL/GenBank/DDBJ whole genome shotgun (WGS) entry which is preliminary data.</text>
</comment>
<reference evidence="5 6" key="1">
    <citation type="submission" date="2017-08" db="EMBL/GenBank/DDBJ databases">
        <title>Halomonas alkalisoli sp. nov., isolated from saline alkaline soil.</title>
        <authorList>
            <person name="Wang D."/>
            <person name="Zhang G."/>
        </authorList>
    </citation>
    <scope>NUCLEOTIDE SEQUENCE [LARGE SCALE GENOMIC DNA]</scope>
    <source>
        <strain evidence="5 6">WRN001</strain>
    </source>
</reference>
<evidence type="ECO:0000256" key="2">
    <source>
        <dbReference type="ARBA" id="ARBA00022801"/>
    </source>
</evidence>
<dbReference type="AlphaFoldDB" id="A0A2A2EPY6"/>
<comment type="similarity">
    <text evidence="1">Belongs to the glycosyl hydrolase 63 family.</text>
</comment>
<dbReference type="SUPFAM" id="SSF48208">
    <property type="entry name" value="Six-hairpin glycosidases"/>
    <property type="match status" value="1"/>
</dbReference>
<dbReference type="InterPro" id="IPR054491">
    <property type="entry name" value="MGH1-like_GH"/>
</dbReference>
<dbReference type="InterPro" id="IPR012341">
    <property type="entry name" value="6hp_glycosidase-like_sf"/>
</dbReference>
<dbReference type="Pfam" id="PF22422">
    <property type="entry name" value="MGH1-like_GH"/>
    <property type="match status" value="1"/>
</dbReference>
<dbReference type="InterPro" id="IPR004888">
    <property type="entry name" value="Glycoside_hydrolase_63"/>
</dbReference>
<accession>A0A2A2EPY6</accession>
<organism evidence="5 6">
    <name type="scientific">Halomonas salipaludis</name>
    <dbReference type="NCBI Taxonomy" id="2032625"/>
    <lineage>
        <taxon>Bacteria</taxon>
        <taxon>Pseudomonadati</taxon>
        <taxon>Pseudomonadota</taxon>
        <taxon>Gammaproteobacteria</taxon>
        <taxon>Oceanospirillales</taxon>
        <taxon>Halomonadaceae</taxon>
        <taxon>Halomonas</taxon>
    </lineage>
</organism>
<dbReference type="GO" id="GO:0004573">
    <property type="term" value="F:Glc3Man9GlcNAc2 oligosaccharide glucosidase activity"/>
    <property type="evidence" value="ECO:0007669"/>
    <property type="project" value="InterPro"/>
</dbReference>
<evidence type="ECO:0000313" key="6">
    <source>
        <dbReference type="Proteomes" id="UP000217771"/>
    </source>
</evidence>
<dbReference type="InterPro" id="IPR008928">
    <property type="entry name" value="6-hairpin_glycosidase_sf"/>
</dbReference>
<name>A0A2A2EPY6_9GAMM</name>
<evidence type="ECO:0000313" key="5">
    <source>
        <dbReference type="EMBL" id="PAU75166.1"/>
    </source>
</evidence>
<evidence type="ECO:0000259" key="4">
    <source>
        <dbReference type="Pfam" id="PF22422"/>
    </source>
</evidence>
<keyword evidence="6" id="KW-1185">Reference proteome</keyword>
<keyword evidence="3" id="KW-0326">Glycosidase</keyword>
<dbReference type="EMBL" id="NSKB01000007">
    <property type="protein sequence ID" value="PAU75166.1"/>
    <property type="molecule type" value="Genomic_DNA"/>
</dbReference>